<feature type="transmembrane region" description="Helical" evidence="1">
    <location>
        <begin position="359"/>
        <end position="383"/>
    </location>
</feature>
<reference evidence="2 3" key="1">
    <citation type="journal article" date="2018" name="Nat. Biotechnol.">
        <title>A standardized bacterial taxonomy based on genome phylogeny substantially revises the tree of life.</title>
        <authorList>
            <person name="Parks D.H."/>
            <person name="Chuvochina M."/>
            <person name="Waite D.W."/>
            <person name="Rinke C."/>
            <person name="Skarshewski A."/>
            <person name="Chaumeil P.A."/>
            <person name="Hugenholtz P."/>
        </authorList>
    </citation>
    <scope>NUCLEOTIDE SEQUENCE [LARGE SCALE GENOMIC DNA]</scope>
    <source>
        <strain evidence="2">UBA9881</strain>
    </source>
</reference>
<feature type="transmembrane region" description="Helical" evidence="1">
    <location>
        <begin position="18"/>
        <end position="39"/>
    </location>
</feature>
<keyword evidence="1" id="KW-0812">Transmembrane</keyword>
<accession>A0A3D5N5Z9</accession>
<feature type="transmembrane region" description="Helical" evidence="1">
    <location>
        <begin position="272"/>
        <end position="290"/>
    </location>
</feature>
<evidence type="ECO:0000256" key="1">
    <source>
        <dbReference type="SAM" id="Phobius"/>
    </source>
</evidence>
<feature type="transmembrane region" description="Helical" evidence="1">
    <location>
        <begin position="140"/>
        <end position="159"/>
    </location>
</feature>
<evidence type="ECO:0000313" key="2">
    <source>
        <dbReference type="EMBL" id="HCW66593.1"/>
    </source>
</evidence>
<feature type="transmembrane region" description="Helical" evidence="1">
    <location>
        <begin position="302"/>
        <end position="320"/>
    </location>
</feature>
<dbReference type="AlphaFoldDB" id="A0A3D5N5Z9"/>
<proteinExistence type="predicted"/>
<feature type="transmembrane region" description="Helical" evidence="1">
    <location>
        <begin position="59"/>
        <end position="78"/>
    </location>
</feature>
<dbReference type="EMBL" id="DPOP01000050">
    <property type="protein sequence ID" value="HCW66593.1"/>
    <property type="molecule type" value="Genomic_DNA"/>
</dbReference>
<dbReference type="Pfam" id="PF05940">
    <property type="entry name" value="NnrS"/>
    <property type="match status" value="1"/>
</dbReference>
<feature type="transmembrane region" description="Helical" evidence="1">
    <location>
        <begin position="239"/>
        <end position="260"/>
    </location>
</feature>
<gene>
    <name evidence="2" type="ORF">DHR80_05130</name>
</gene>
<organism evidence="2 3">
    <name type="scientific">Thalassospira lucentensis</name>
    <dbReference type="NCBI Taxonomy" id="168935"/>
    <lineage>
        <taxon>Bacteria</taxon>
        <taxon>Pseudomonadati</taxon>
        <taxon>Pseudomonadota</taxon>
        <taxon>Alphaproteobacteria</taxon>
        <taxon>Rhodospirillales</taxon>
        <taxon>Thalassospiraceae</taxon>
        <taxon>Thalassospira</taxon>
    </lineage>
</organism>
<feature type="transmembrane region" description="Helical" evidence="1">
    <location>
        <begin position="171"/>
        <end position="193"/>
    </location>
</feature>
<evidence type="ECO:0000313" key="3">
    <source>
        <dbReference type="Proteomes" id="UP000264179"/>
    </source>
</evidence>
<feature type="transmembrane region" description="Helical" evidence="1">
    <location>
        <begin position="85"/>
        <end position="103"/>
    </location>
</feature>
<dbReference type="InterPro" id="IPR010266">
    <property type="entry name" value="NnrS"/>
</dbReference>
<name>A0A3D5N5Z9_9PROT</name>
<feature type="transmembrane region" description="Helical" evidence="1">
    <location>
        <begin position="214"/>
        <end position="233"/>
    </location>
</feature>
<feature type="transmembrane region" description="Helical" evidence="1">
    <location>
        <begin position="109"/>
        <end position="128"/>
    </location>
</feature>
<comment type="caution">
    <text evidence="2">The sequence shown here is derived from an EMBL/GenBank/DDBJ whole genome shotgun (WGS) entry which is preliminary data.</text>
</comment>
<feature type="transmembrane region" description="Helical" evidence="1">
    <location>
        <begin position="327"/>
        <end position="347"/>
    </location>
</feature>
<sequence>MPAVKIMRGAMRAIRTDFVILFVLGGCLSLLAVPLKVLFWLPDSQDILAFVPMPERTFWHGHELLAGYSQIVLGGYLLTRPGRTIIRLFIVLWLIARGTIFIPTQTGTYLGAICNVAVFGVLFSYAGLAFFRAAKRLKSAAPGIIILFLLLAEVAFQTGETGHLPMLQETALRAIIWLLILLLFLMGGRIIAAATSGALQKRNMYRPYMAQGRLESYGLVSLIAAAICDLIKFPSILTAALSTLAATVIFCRLWKWRVWLVKDAFDLTSLHLGYAMLAIGLIFNTALTIAQEPSGLVGFHNALIGGFAVLSITVMCRTVLQRLRFSLSLPVTMRVSNVCLLGSAFARMGAFQEVASTELLIVSAILWEMAFFGFTATLIYITWRFQRPK</sequence>
<evidence type="ECO:0008006" key="4">
    <source>
        <dbReference type="Google" id="ProtNLM"/>
    </source>
</evidence>
<dbReference type="Proteomes" id="UP000264179">
    <property type="component" value="Unassembled WGS sequence"/>
</dbReference>
<keyword evidence="1" id="KW-0472">Membrane</keyword>
<keyword evidence="1" id="KW-1133">Transmembrane helix</keyword>
<protein>
    <recommendedName>
        <fullName evidence="4">NnrS family protein</fullName>
    </recommendedName>
</protein>